<dbReference type="EMBL" id="FUYM01000002">
    <property type="protein sequence ID" value="SKB43445.1"/>
    <property type="molecule type" value="Genomic_DNA"/>
</dbReference>
<gene>
    <name evidence="2" type="ORF">SAMN06295920_102585</name>
</gene>
<dbReference type="AlphaFoldDB" id="A0A1T5B8E9"/>
<feature type="domain" description="Hydantoinase B/oxoprolinase" evidence="1">
    <location>
        <begin position="3"/>
        <end position="537"/>
    </location>
</feature>
<organism evidence="2 3">
    <name type="scientific">Rhizorhabdus histidinilytica</name>
    <dbReference type="NCBI Taxonomy" id="439228"/>
    <lineage>
        <taxon>Bacteria</taxon>
        <taxon>Pseudomonadati</taxon>
        <taxon>Pseudomonadota</taxon>
        <taxon>Alphaproteobacteria</taxon>
        <taxon>Sphingomonadales</taxon>
        <taxon>Sphingomonadaceae</taxon>
        <taxon>Rhizorhabdus</taxon>
    </lineage>
</organism>
<evidence type="ECO:0000259" key="1">
    <source>
        <dbReference type="Pfam" id="PF02538"/>
    </source>
</evidence>
<proteinExistence type="predicted"/>
<dbReference type="GO" id="GO:0005829">
    <property type="term" value="C:cytosol"/>
    <property type="evidence" value="ECO:0007669"/>
    <property type="project" value="TreeGrafter"/>
</dbReference>
<evidence type="ECO:0000313" key="3">
    <source>
        <dbReference type="Proteomes" id="UP000189818"/>
    </source>
</evidence>
<reference evidence="3" key="1">
    <citation type="submission" date="2017-02" db="EMBL/GenBank/DDBJ databases">
        <authorList>
            <person name="Varghese N."/>
            <person name="Submissions S."/>
        </authorList>
    </citation>
    <scope>NUCLEOTIDE SEQUENCE [LARGE SCALE GENOMIC DNA]</scope>
    <source>
        <strain evidence="3">UM2</strain>
    </source>
</reference>
<dbReference type="GO" id="GO:0006749">
    <property type="term" value="P:glutathione metabolic process"/>
    <property type="evidence" value="ECO:0007669"/>
    <property type="project" value="TreeGrafter"/>
</dbReference>
<dbReference type="GO" id="GO:0017168">
    <property type="term" value="F:5-oxoprolinase (ATP-hydrolyzing) activity"/>
    <property type="evidence" value="ECO:0007669"/>
    <property type="project" value="TreeGrafter"/>
</dbReference>
<dbReference type="InterPro" id="IPR003692">
    <property type="entry name" value="Hydantoinase_B"/>
</dbReference>
<accession>A0A1T5B8E9</accession>
<name>A0A1T5B8E9_9SPHN</name>
<dbReference type="PANTHER" id="PTHR11365:SF23">
    <property type="entry name" value="HYPOTHETICAL 5-OXOPROLINASE (EUROFUNG)-RELATED"/>
    <property type="match status" value="1"/>
</dbReference>
<dbReference type="InterPro" id="IPR045079">
    <property type="entry name" value="Oxoprolinase-like"/>
</dbReference>
<dbReference type="RefSeq" id="WP_176152480.1">
    <property type="nucleotide sequence ID" value="NZ_FUYM01000002.1"/>
</dbReference>
<sequence>MTDPIMAEIIRNFLDTAADQVYETICRTSPNPGVNEAKDCGAGIYSYDGEAAKLVSRAGIIAHSFALTTSAQSCLDFFRGDLHPGDALLLGDSYHGGSHLGCWTVVVPIFFNGRPRFLSAGRLHVLDQGGPAPGAANPLCREIWHEGLRLPPLKLYEKGERRRELWDWIESNIRLPDVNRADVEAMIGACRVGEQRIRELVERYGLEKTEQALDWIFSSSERRFREQLRQWPDGEYSSSFHVDTDFADARDLKIQAKVIVAGDEMTIDFTGTDLQTDGLVNSAMPNTMAYISIVMSVLFPDVPVNSGFFEPLTVILPEGTLVNPQEPAPTVLGTIVAGGQIAQAVMKAMEQIVPERVANASIDIAHNYVIGNDDRAQRYLTHSANNPRRYLFWDMAPVTMSASAAYGVDGWGTWATPFSVASPANHEMTELQYPTLYQQAEFALDSAAPGQWRGPPAYVMRRVDVGASETYANFASQSLVYPLPGYAGGYEGAGNFCVIEEGEPDEAICGEYMVAQTYDPSKVIFAQSGGGGGWGDPLDRDPQAVLDDVLDEYVSLEGARADYGVIIDGATWQVKVEETAQERGRRKADTRPRKRRGIGREWTINRAKIAHRVA</sequence>
<dbReference type="Proteomes" id="UP000189818">
    <property type="component" value="Unassembled WGS sequence"/>
</dbReference>
<dbReference type="PANTHER" id="PTHR11365">
    <property type="entry name" value="5-OXOPROLINASE RELATED"/>
    <property type="match status" value="1"/>
</dbReference>
<dbReference type="Pfam" id="PF02538">
    <property type="entry name" value="Hydantoinase_B"/>
    <property type="match status" value="1"/>
</dbReference>
<dbReference type="STRING" id="439228.SAMN06295920_102585"/>
<evidence type="ECO:0000313" key="2">
    <source>
        <dbReference type="EMBL" id="SKB43445.1"/>
    </source>
</evidence>
<protein>
    <submittedName>
        <fullName evidence="2">N-methylhydantoinase B</fullName>
    </submittedName>
</protein>
<keyword evidence="3" id="KW-1185">Reference proteome</keyword>